<comment type="similarity">
    <text evidence="1 2">Belongs to the MEMO1 family.</text>
</comment>
<dbReference type="SUPFAM" id="SSF53213">
    <property type="entry name" value="LigB-like"/>
    <property type="match status" value="1"/>
</dbReference>
<dbReference type="Gene3D" id="3.40.830.10">
    <property type="entry name" value="LigB-like"/>
    <property type="match status" value="1"/>
</dbReference>
<dbReference type="CDD" id="cd07361">
    <property type="entry name" value="MEMO_like"/>
    <property type="match status" value="1"/>
</dbReference>
<protein>
    <recommendedName>
        <fullName evidence="2">MEMO1 family protein BWY73_00450</fullName>
    </recommendedName>
</protein>
<evidence type="ECO:0000256" key="1">
    <source>
        <dbReference type="ARBA" id="ARBA00006315"/>
    </source>
</evidence>
<dbReference type="Pfam" id="PF01875">
    <property type="entry name" value="Memo"/>
    <property type="match status" value="1"/>
</dbReference>
<dbReference type="PANTHER" id="PTHR11060">
    <property type="entry name" value="PROTEIN MEMO1"/>
    <property type="match status" value="1"/>
</dbReference>
<dbReference type="NCBIfam" id="TIGR04336">
    <property type="entry name" value="AmmeMemoSam_B"/>
    <property type="match status" value="1"/>
</dbReference>
<accession>A0A1V5MJ03</accession>
<dbReference type="HAMAP" id="MF_00055">
    <property type="entry name" value="MEMO1"/>
    <property type="match status" value="1"/>
</dbReference>
<gene>
    <name evidence="3" type="ORF">BWY73_00450</name>
</gene>
<dbReference type="Proteomes" id="UP000485484">
    <property type="component" value="Unassembled WGS sequence"/>
</dbReference>
<dbReference type="PANTHER" id="PTHR11060:SF0">
    <property type="entry name" value="PROTEIN MEMO1"/>
    <property type="match status" value="1"/>
</dbReference>
<reference evidence="3" key="1">
    <citation type="submission" date="2017-02" db="EMBL/GenBank/DDBJ databases">
        <title>Delving into the versatile metabolic prowess of the omnipresent phylum Bacteroidetes.</title>
        <authorList>
            <person name="Nobu M.K."/>
            <person name="Mei R."/>
            <person name="Narihiro T."/>
            <person name="Kuroda K."/>
            <person name="Liu W.-T."/>
        </authorList>
    </citation>
    <scope>NUCLEOTIDE SEQUENCE</scope>
    <source>
        <strain evidence="3">ADurb.Bin417</strain>
    </source>
</reference>
<evidence type="ECO:0000256" key="2">
    <source>
        <dbReference type="HAMAP-Rule" id="MF_00055"/>
    </source>
</evidence>
<name>A0A1V5MJ03_UNCT6</name>
<proteinExistence type="inferred from homology"/>
<evidence type="ECO:0000313" key="3">
    <source>
        <dbReference type="EMBL" id="OPZ93176.1"/>
    </source>
</evidence>
<organism evidence="3">
    <name type="scientific">candidate division TA06 bacterium ADurb.Bin417</name>
    <dbReference type="NCBI Taxonomy" id="1852828"/>
    <lineage>
        <taxon>Bacteria</taxon>
        <taxon>Bacteria division TA06</taxon>
    </lineage>
</organism>
<dbReference type="EMBL" id="MWAK01000040">
    <property type="protein sequence ID" value="OPZ93176.1"/>
    <property type="molecule type" value="Genomic_DNA"/>
</dbReference>
<comment type="caution">
    <text evidence="3">The sequence shown here is derived from an EMBL/GenBank/DDBJ whole genome shotgun (WGS) entry which is preliminary data.</text>
</comment>
<sequence length="268" mass="28476">MIRYPVVSGQFYPADPFELKRLVQDCLGEPQTRQAAVGMMAPHAGYTYSGPVAGAVFNLVRIPELVIILGPNHTGRGADFALAPPGRWQTPLGEVEVPDLSGRGFPEPGSRLRIDSEAHRYEHSIEVQLPFLQVSAGGPLTIVPISIASLEVEPILKLGAELAAFIGTSGTPALVVASSDLTHYEPDRLVREKDRYALEAVLSLDPAGLLDRVVEREISMCGAGPAAVMLETARRLGATEARLAAYATSGEVSGDYDSVVGYAGVTVV</sequence>
<dbReference type="AlphaFoldDB" id="A0A1V5MJ03"/>
<dbReference type="InterPro" id="IPR002737">
    <property type="entry name" value="MEMO1_fam"/>
</dbReference>